<dbReference type="AlphaFoldDB" id="A0AAD9GPC3"/>
<accession>A0AAD9GPC3</accession>
<dbReference type="Proteomes" id="UP001259832">
    <property type="component" value="Unassembled WGS sequence"/>
</dbReference>
<name>A0AAD9GPC3_9STRA</name>
<evidence type="ECO:0000256" key="1">
    <source>
        <dbReference type="SAM" id="Phobius"/>
    </source>
</evidence>
<feature type="transmembrane region" description="Helical" evidence="1">
    <location>
        <begin position="12"/>
        <end position="32"/>
    </location>
</feature>
<gene>
    <name evidence="2" type="ORF">P3T76_006942</name>
</gene>
<proteinExistence type="predicted"/>
<keyword evidence="1" id="KW-1133">Transmembrane helix</keyword>
<protein>
    <submittedName>
        <fullName evidence="2">Uncharacterized protein</fullName>
    </submittedName>
</protein>
<evidence type="ECO:0000313" key="3">
    <source>
        <dbReference type="Proteomes" id="UP001259832"/>
    </source>
</evidence>
<keyword evidence="1" id="KW-0812">Transmembrane</keyword>
<keyword evidence="1" id="KW-0472">Membrane</keyword>
<dbReference type="EMBL" id="JASMQC010000011">
    <property type="protein sequence ID" value="KAK1941878.1"/>
    <property type="molecule type" value="Genomic_DNA"/>
</dbReference>
<comment type="caution">
    <text evidence="2">The sequence shown here is derived from an EMBL/GenBank/DDBJ whole genome shotgun (WGS) entry which is preliminary data.</text>
</comment>
<reference evidence="2" key="1">
    <citation type="submission" date="2023-08" db="EMBL/GenBank/DDBJ databases">
        <title>Reference Genome Resource for the Citrus Pathogen Phytophthora citrophthora.</title>
        <authorList>
            <person name="Moller H."/>
            <person name="Coetzee B."/>
            <person name="Rose L.J."/>
            <person name="Van Niekerk J.M."/>
        </authorList>
    </citation>
    <scope>NUCLEOTIDE SEQUENCE</scope>
    <source>
        <strain evidence="2">STE-U-9442</strain>
    </source>
</reference>
<organism evidence="2 3">
    <name type="scientific">Phytophthora citrophthora</name>
    <dbReference type="NCBI Taxonomy" id="4793"/>
    <lineage>
        <taxon>Eukaryota</taxon>
        <taxon>Sar</taxon>
        <taxon>Stramenopiles</taxon>
        <taxon>Oomycota</taxon>
        <taxon>Peronosporomycetes</taxon>
        <taxon>Peronosporales</taxon>
        <taxon>Peronosporaceae</taxon>
        <taxon>Phytophthora</taxon>
    </lineage>
</organism>
<sequence length="77" mass="8531">MLAHSSEEMPFAQAYMVITWNLMCGSGNAFGIRYSHMEPRGGALQVYFAHMKTTKAKIDLATLGTSTPILCSQVYVR</sequence>
<keyword evidence="3" id="KW-1185">Reference proteome</keyword>
<evidence type="ECO:0000313" key="2">
    <source>
        <dbReference type="EMBL" id="KAK1941878.1"/>
    </source>
</evidence>